<gene>
    <name evidence="1" type="primary">ubiK</name>
    <name evidence="2" type="ordered locus">CJA_3393</name>
</gene>
<sequence>MIANLAQQLFQQLQAHLPNDVGSLPKRELHIALQSALAKLDLVTREEFDAQAAVLQRTRQKLELLEAQLATLQQENT</sequence>
<dbReference type="PANTHER" id="PTHR38040:SF1">
    <property type="entry name" value="UBIQUINONE BIOSYNTHESIS ACCESSORY FACTOR UBIK"/>
    <property type="match status" value="1"/>
</dbReference>
<feature type="coiled-coil region" evidence="1">
    <location>
        <begin position="45"/>
        <end position="75"/>
    </location>
</feature>
<dbReference type="RefSeq" id="WP_012488969.1">
    <property type="nucleotide sequence ID" value="NC_010995.1"/>
</dbReference>
<name>B3PF79_CELJU</name>
<comment type="subcellular location">
    <subcellularLocation>
        <location evidence="1">Cytoplasm</location>
    </subcellularLocation>
</comment>
<dbReference type="EMBL" id="CP000934">
    <property type="protein sequence ID" value="ACE84539.1"/>
    <property type="molecule type" value="Genomic_DNA"/>
</dbReference>
<dbReference type="KEGG" id="cja:CJA_3393"/>
<organism evidence="2 3">
    <name type="scientific">Cellvibrio japonicus (strain Ueda107)</name>
    <name type="common">Pseudomonas fluorescens subsp. cellulosa</name>
    <dbReference type="NCBI Taxonomy" id="498211"/>
    <lineage>
        <taxon>Bacteria</taxon>
        <taxon>Pseudomonadati</taxon>
        <taxon>Pseudomonadota</taxon>
        <taxon>Gammaproteobacteria</taxon>
        <taxon>Cellvibrionales</taxon>
        <taxon>Cellvibrionaceae</taxon>
        <taxon>Cellvibrio</taxon>
    </lineage>
</organism>
<evidence type="ECO:0000256" key="1">
    <source>
        <dbReference type="HAMAP-Rule" id="MF_02216"/>
    </source>
</evidence>
<comment type="pathway">
    <text evidence="1">Cofactor biosynthesis; ubiquinone biosynthesis.</text>
</comment>
<keyword evidence="1" id="KW-0175">Coiled coil</keyword>
<dbReference type="UniPathway" id="UPA00232"/>
<proteinExistence type="inferred from homology"/>
<dbReference type="PANTHER" id="PTHR38040">
    <property type="entry name" value="UBIQUINONE BIOSYNTHESIS ACCESSORY FACTOR UBIK"/>
    <property type="match status" value="1"/>
</dbReference>
<dbReference type="GO" id="GO:0005829">
    <property type="term" value="C:cytosol"/>
    <property type="evidence" value="ECO:0007669"/>
    <property type="project" value="TreeGrafter"/>
</dbReference>
<dbReference type="InterPro" id="IPR007475">
    <property type="entry name" value="UbiK"/>
</dbReference>
<dbReference type="HOGENOM" id="CLU_154412_3_1_6"/>
<dbReference type="Pfam" id="PF04380">
    <property type="entry name" value="BMFP"/>
    <property type="match status" value="1"/>
</dbReference>
<dbReference type="eggNOG" id="COG2960">
    <property type="taxonomic scope" value="Bacteria"/>
</dbReference>
<dbReference type="HAMAP" id="MF_02216">
    <property type="entry name" value="UbiK"/>
    <property type="match status" value="1"/>
</dbReference>
<protein>
    <recommendedName>
        <fullName evidence="1">Ubiquinone biosynthesis accessory factor UbiK</fullName>
    </recommendedName>
</protein>
<reference evidence="2 3" key="1">
    <citation type="journal article" date="2008" name="J. Bacteriol.">
        <title>Insights into plant cell wall degradation from the genome sequence of the soil bacterium Cellvibrio japonicus.</title>
        <authorList>
            <person name="Deboy R.T."/>
            <person name="Mongodin E.F."/>
            <person name="Fouts D.E."/>
            <person name="Tailford L.E."/>
            <person name="Khouri H."/>
            <person name="Emerson J.B."/>
            <person name="Mohamoud Y."/>
            <person name="Watkins K."/>
            <person name="Henrissat B."/>
            <person name="Gilbert H.J."/>
            <person name="Nelson K.E."/>
        </authorList>
    </citation>
    <scope>NUCLEOTIDE SEQUENCE [LARGE SCALE GENOMIC DNA]</scope>
    <source>
        <strain evidence="2 3">Ueda107</strain>
    </source>
</reference>
<dbReference type="OrthoDB" id="5297354at2"/>
<dbReference type="STRING" id="498211.CJA_3393"/>
<keyword evidence="3" id="KW-1185">Reference proteome</keyword>
<accession>B3PF79</accession>
<evidence type="ECO:0000313" key="3">
    <source>
        <dbReference type="Proteomes" id="UP000001036"/>
    </source>
</evidence>
<keyword evidence="1" id="KW-0963">Cytoplasm</keyword>
<dbReference type="AlphaFoldDB" id="B3PF79"/>
<comment type="function">
    <text evidence="1">Required for efficient ubiquinone (coenzyme Q) biosynthesis. UbiK is probably an accessory factor of Ubi enzymes and facilitates ubiquinone biosynthesis by acting as an assembly factor, a targeting factor, or both.</text>
</comment>
<dbReference type="Proteomes" id="UP000001036">
    <property type="component" value="Chromosome"/>
</dbReference>
<dbReference type="GO" id="GO:0006744">
    <property type="term" value="P:ubiquinone biosynthetic process"/>
    <property type="evidence" value="ECO:0007669"/>
    <property type="project" value="UniProtKB-UniRule"/>
</dbReference>
<evidence type="ECO:0000313" key="2">
    <source>
        <dbReference type="EMBL" id="ACE84539.1"/>
    </source>
</evidence>
<keyword evidence="1" id="KW-0831">Ubiquinone biosynthesis</keyword>
<comment type="similarity">
    <text evidence="1">Belongs to the UbiK family.</text>
</comment>